<evidence type="ECO:0000256" key="2">
    <source>
        <dbReference type="SAM" id="Phobius"/>
    </source>
</evidence>
<sequence length="340" mass="37121">MPIQIDVAELSGLVIVACFYGVYLTLFIVSAYIFATRQRLRVATINLPMTITAACMVLLATAQLAVDTANIFIAFLHNNREDRIAFLEDTGTKWFATKHCILSLITQLLIGDSFVSYRCWVVWGRRIWIVILPVLLSLGSAVSGAYVTWVLTHHPFTTVKEQKSWIAGFITLSLSANAVATSLLAFRIWQVDHRARALIGTSTSSLMPIVKILIESGALNAAYLLIYSVTLLSGTEAMELMAQVATPMSGIVFSIVVIWVGLNAKGELDWTVNHRTTNINFASGKPTGAPAMSDTGHGALNIIRIVDVSSQRSFQVSSGSDTEVETDLKMNGSSSKAWEM</sequence>
<name>A0A8H5BQ91_9AGAR</name>
<feature type="transmembrane region" description="Helical" evidence="2">
    <location>
        <begin position="209"/>
        <end position="228"/>
    </location>
</feature>
<dbReference type="AlphaFoldDB" id="A0A8H5BQ91"/>
<keyword evidence="2" id="KW-1133">Transmembrane helix</keyword>
<keyword evidence="2" id="KW-0472">Membrane</keyword>
<dbReference type="OrthoDB" id="2756618at2759"/>
<feature type="transmembrane region" description="Helical" evidence="2">
    <location>
        <begin position="96"/>
        <end position="115"/>
    </location>
</feature>
<evidence type="ECO:0000313" key="3">
    <source>
        <dbReference type="EMBL" id="KAF5327231.1"/>
    </source>
</evidence>
<keyword evidence="4" id="KW-1185">Reference proteome</keyword>
<protein>
    <submittedName>
        <fullName evidence="3">Uncharacterized protein</fullName>
    </submittedName>
</protein>
<accession>A0A8H5BQ91</accession>
<feature type="transmembrane region" description="Helical" evidence="2">
    <location>
        <begin position="47"/>
        <end position="76"/>
    </location>
</feature>
<feature type="transmembrane region" description="Helical" evidence="2">
    <location>
        <begin position="127"/>
        <end position="152"/>
    </location>
</feature>
<feature type="compositionally biased region" description="Polar residues" evidence="1">
    <location>
        <begin position="331"/>
        <end position="340"/>
    </location>
</feature>
<evidence type="ECO:0000313" key="4">
    <source>
        <dbReference type="Proteomes" id="UP000567179"/>
    </source>
</evidence>
<feature type="region of interest" description="Disordered" evidence="1">
    <location>
        <begin position="316"/>
        <end position="340"/>
    </location>
</feature>
<gene>
    <name evidence="3" type="ORF">D9619_004915</name>
</gene>
<reference evidence="3 4" key="1">
    <citation type="journal article" date="2020" name="ISME J.">
        <title>Uncovering the hidden diversity of litter-decomposition mechanisms in mushroom-forming fungi.</title>
        <authorList>
            <person name="Floudas D."/>
            <person name="Bentzer J."/>
            <person name="Ahren D."/>
            <person name="Johansson T."/>
            <person name="Persson P."/>
            <person name="Tunlid A."/>
        </authorList>
    </citation>
    <scope>NUCLEOTIDE SEQUENCE [LARGE SCALE GENOMIC DNA]</scope>
    <source>
        <strain evidence="3 4">CBS 101986</strain>
    </source>
</reference>
<comment type="caution">
    <text evidence="3">The sequence shown here is derived from an EMBL/GenBank/DDBJ whole genome shotgun (WGS) entry which is preliminary data.</text>
</comment>
<organism evidence="3 4">
    <name type="scientific">Psilocybe cf. subviscida</name>
    <dbReference type="NCBI Taxonomy" id="2480587"/>
    <lineage>
        <taxon>Eukaryota</taxon>
        <taxon>Fungi</taxon>
        <taxon>Dikarya</taxon>
        <taxon>Basidiomycota</taxon>
        <taxon>Agaricomycotina</taxon>
        <taxon>Agaricomycetes</taxon>
        <taxon>Agaricomycetidae</taxon>
        <taxon>Agaricales</taxon>
        <taxon>Agaricineae</taxon>
        <taxon>Strophariaceae</taxon>
        <taxon>Psilocybe</taxon>
    </lineage>
</organism>
<proteinExistence type="predicted"/>
<evidence type="ECO:0000256" key="1">
    <source>
        <dbReference type="SAM" id="MobiDB-lite"/>
    </source>
</evidence>
<dbReference type="Proteomes" id="UP000567179">
    <property type="component" value="Unassembled WGS sequence"/>
</dbReference>
<feature type="transmembrane region" description="Helical" evidence="2">
    <location>
        <begin position="12"/>
        <end position="35"/>
    </location>
</feature>
<feature type="transmembrane region" description="Helical" evidence="2">
    <location>
        <begin position="164"/>
        <end position="189"/>
    </location>
</feature>
<feature type="transmembrane region" description="Helical" evidence="2">
    <location>
        <begin position="240"/>
        <end position="262"/>
    </location>
</feature>
<keyword evidence="2" id="KW-0812">Transmembrane</keyword>
<dbReference type="EMBL" id="JAACJJ010000014">
    <property type="protein sequence ID" value="KAF5327231.1"/>
    <property type="molecule type" value="Genomic_DNA"/>
</dbReference>